<reference evidence="5 6" key="1">
    <citation type="journal article" date="2012" name="J. Bacteriol.">
        <title>Whole-Genome Sequence of Nocardiopsis alba Strain ATCC BAA-2165, Associated with Honeybees.</title>
        <authorList>
            <person name="Qiao J."/>
            <person name="Chen L."/>
            <person name="Li Y."/>
            <person name="Wang J."/>
            <person name="Zhang W."/>
            <person name="Chen S."/>
        </authorList>
    </citation>
    <scope>NUCLEOTIDE SEQUENCE [LARGE SCALE GENOMIC DNA]</scope>
    <source>
        <strain evidence="6">ATCC BAA-2165 / BE74</strain>
    </source>
</reference>
<reference evidence="6" key="2">
    <citation type="submission" date="2012-08" db="EMBL/GenBank/DDBJ databases">
        <title>Whole-genome sequence of Nocardiopsis alba strain ATCC BAA-2165 associated with honeybees.</title>
        <authorList>
            <person name="Qiao J."/>
            <person name="Chen L."/>
            <person name="Li Y."/>
            <person name="Wang J."/>
            <person name="Zhang W."/>
            <person name="Chen S."/>
        </authorList>
    </citation>
    <scope>NUCLEOTIDE SEQUENCE [LARGE SCALE GENOMIC DNA]</scope>
    <source>
        <strain evidence="6">ATCC BAA-2165 / BE74</strain>
    </source>
</reference>
<dbReference type="STRING" id="1205910.B005_4015"/>
<proteinExistence type="inferred from homology"/>
<dbReference type="InterPro" id="IPR050922">
    <property type="entry name" value="LytR/CpsA/Psr_CW_biosynth"/>
</dbReference>
<dbReference type="Gene3D" id="3.40.630.190">
    <property type="entry name" value="LCP protein"/>
    <property type="match status" value="1"/>
</dbReference>
<evidence type="ECO:0000256" key="3">
    <source>
        <dbReference type="SAM" id="Phobius"/>
    </source>
</evidence>
<organism evidence="5 6">
    <name type="scientific">Nocardiopsis alba (strain ATCC BAA-2165 / BE74)</name>
    <dbReference type="NCBI Taxonomy" id="1205910"/>
    <lineage>
        <taxon>Bacteria</taxon>
        <taxon>Bacillati</taxon>
        <taxon>Actinomycetota</taxon>
        <taxon>Actinomycetes</taxon>
        <taxon>Streptosporangiales</taxon>
        <taxon>Nocardiopsidaceae</taxon>
        <taxon>Nocardiopsis</taxon>
    </lineage>
</organism>
<evidence type="ECO:0000256" key="2">
    <source>
        <dbReference type="SAM" id="MobiDB-lite"/>
    </source>
</evidence>
<accession>J7LFC4</accession>
<evidence type="ECO:0000313" key="5">
    <source>
        <dbReference type="EMBL" id="AFR09534.1"/>
    </source>
</evidence>
<dbReference type="PATRIC" id="fig|1205910.3.peg.3802"/>
<dbReference type="PANTHER" id="PTHR33392">
    <property type="entry name" value="POLYISOPRENYL-TEICHOIC ACID--PEPTIDOGLYCAN TEICHOIC ACID TRANSFERASE TAGU"/>
    <property type="match status" value="1"/>
</dbReference>
<keyword evidence="3" id="KW-1133">Transmembrane helix</keyword>
<feature type="transmembrane region" description="Helical" evidence="3">
    <location>
        <begin position="90"/>
        <end position="115"/>
    </location>
</feature>
<comment type="similarity">
    <text evidence="1">Belongs to the LytR/CpsA/Psr (LCP) family.</text>
</comment>
<evidence type="ECO:0000259" key="4">
    <source>
        <dbReference type="Pfam" id="PF03816"/>
    </source>
</evidence>
<dbReference type="NCBIfam" id="TIGR00350">
    <property type="entry name" value="lytR_cpsA_psr"/>
    <property type="match status" value="1"/>
</dbReference>
<feature type="region of interest" description="Disordered" evidence="2">
    <location>
        <begin position="446"/>
        <end position="528"/>
    </location>
</feature>
<evidence type="ECO:0000256" key="1">
    <source>
        <dbReference type="ARBA" id="ARBA00006068"/>
    </source>
</evidence>
<name>J7LFC4_NOCAA</name>
<dbReference type="InterPro" id="IPR004474">
    <property type="entry name" value="LytR_CpsA_psr"/>
</dbReference>
<feature type="transmembrane region" description="Helical" evidence="3">
    <location>
        <begin position="50"/>
        <end position="70"/>
    </location>
</feature>
<feature type="transmembrane region" description="Helical" evidence="3">
    <location>
        <begin position="127"/>
        <end position="148"/>
    </location>
</feature>
<keyword evidence="3" id="KW-0472">Membrane</keyword>
<dbReference type="KEGG" id="nal:B005_4015"/>
<dbReference type="AlphaFoldDB" id="J7LFC4"/>
<dbReference type="PANTHER" id="PTHR33392:SF6">
    <property type="entry name" value="POLYISOPRENYL-TEICHOIC ACID--PEPTIDOGLYCAN TEICHOIC ACID TRANSFERASE TAGU"/>
    <property type="match status" value="1"/>
</dbReference>
<keyword evidence="3" id="KW-0812">Transmembrane</keyword>
<dbReference type="Proteomes" id="UP000003779">
    <property type="component" value="Chromosome"/>
</dbReference>
<sequence length="528" mass="56467">MAAEDEQRDEEAPKRPNERLGTGRALLWTALSVPFPGSAHLRMGRRRAGGLILGAYLLGIVALIAAVVWLSTHGSDAVTVVAALAVQDRWLLGAMIAVFVVAILWLSIIVHSWSITRPEGPGIGHRLLGGVTVLLLCLTIAAPSAWALHAGYTAYETLGAVFGGFGEDGLPHDAADPWNGAERVNVLLLGADSGDNRYGVRTDSMMVASVDTASGDTLLVGLPRNLENARFPEGSALAERYPEPYGFDLLLNDVYQTVAEEPEELAIDPRVPDPSADTLKKVIGYNLGLDIEYYAMVDMMGFRDLIDAVGGIQVRITEPIPYGVHGGVLEPGLRRLDGHEALWYGRSRIGTDDYGRMGRQGCLIKYVAEQVEPTTILTGYRRLAGATKRTLSTDIPQTKVPAFIELADLVTDEGRMSALQLSPPQVNTANPDWDEVKALVQEAITGRAPVDAPSGEPSDSPTGESDLVEDTTAEAGAAGLHRPGRALPRRSGPSGRLRGHRPGHALPLTWARSRGRVAPGPHRPGTAA</sequence>
<feature type="domain" description="Cell envelope-related transcriptional attenuator" evidence="4">
    <location>
        <begin position="201"/>
        <end position="371"/>
    </location>
</feature>
<dbReference type="HOGENOM" id="CLU_015593_0_1_11"/>
<evidence type="ECO:0000313" key="6">
    <source>
        <dbReference type="Proteomes" id="UP000003779"/>
    </source>
</evidence>
<dbReference type="EMBL" id="CP003788">
    <property type="protein sequence ID" value="AFR09534.1"/>
    <property type="molecule type" value="Genomic_DNA"/>
</dbReference>
<protein>
    <submittedName>
        <fullName evidence="5">Cell envelope-related function transcriptional attenuator common domain protein</fullName>
    </submittedName>
</protein>
<gene>
    <name evidence="5" type="ordered locus">B005_4015</name>
</gene>
<dbReference type="Pfam" id="PF03816">
    <property type="entry name" value="LytR_cpsA_psr"/>
    <property type="match status" value="1"/>
</dbReference>
<dbReference type="eggNOG" id="COG1316">
    <property type="taxonomic scope" value="Bacteria"/>
</dbReference>